<keyword evidence="2" id="KW-1185">Reference proteome</keyword>
<sequence length="77" mass="8578">MMEIARSKDIYRNIWNANIGFDKIKCIEHGSYDLGVAAACLGRGHIDLTALPTLVRTLKKGKLSSSEHRHLILTDSL</sequence>
<protein>
    <submittedName>
        <fullName evidence="1">Uncharacterized protein</fullName>
    </submittedName>
</protein>
<organism evidence="1 2">
    <name type="scientific">Holothuria leucospilota</name>
    <name type="common">Black long sea cucumber</name>
    <name type="synonym">Mertensiothuria leucospilota</name>
    <dbReference type="NCBI Taxonomy" id="206669"/>
    <lineage>
        <taxon>Eukaryota</taxon>
        <taxon>Metazoa</taxon>
        <taxon>Echinodermata</taxon>
        <taxon>Eleutherozoa</taxon>
        <taxon>Echinozoa</taxon>
        <taxon>Holothuroidea</taxon>
        <taxon>Aspidochirotacea</taxon>
        <taxon>Aspidochirotida</taxon>
        <taxon>Holothuriidae</taxon>
        <taxon>Holothuria</taxon>
    </lineage>
</organism>
<evidence type="ECO:0000313" key="1">
    <source>
        <dbReference type="EMBL" id="KAJ8023090.1"/>
    </source>
</evidence>
<evidence type="ECO:0000313" key="2">
    <source>
        <dbReference type="Proteomes" id="UP001152320"/>
    </source>
</evidence>
<dbReference type="EMBL" id="JAIZAY010000020">
    <property type="protein sequence ID" value="KAJ8023090.1"/>
    <property type="molecule type" value="Genomic_DNA"/>
</dbReference>
<dbReference type="Proteomes" id="UP001152320">
    <property type="component" value="Chromosome 20"/>
</dbReference>
<name>A0A9Q1BDY0_HOLLE</name>
<dbReference type="OrthoDB" id="2019266at2759"/>
<dbReference type="AlphaFoldDB" id="A0A9Q1BDY0"/>
<accession>A0A9Q1BDY0</accession>
<gene>
    <name evidence="1" type="ORF">HOLleu_38171</name>
</gene>
<proteinExistence type="predicted"/>
<reference evidence="1" key="1">
    <citation type="submission" date="2021-10" db="EMBL/GenBank/DDBJ databases">
        <title>Tropical sea cucumber genome reveals ecological adaptation and Cuvierian tubules defense mechanism.</title>
        <authorList>
            <person name="Chen T."/>
        </authorList>
    </citation>
    <scope>NUCLEOTIDE SEQUENCE</scope>
    <source>
        <strain evidence="1">Nanhai2018</strain>
        <tissue evidence="1">Muscle</tissue>
    </source>
</reference>
<comment type="caution">
    <text evidence="1">The sequence shown here is derived from an EMBL/GenBank/DDBJ whole genome shotgun (WGS) entry which is preliminary data.</text>
</comment>